<evidence type="ECO:0000313" key="3">
    <source>
        <dbReference type="Proteomes" id="UP000639606"/>
    </source>
</evidence>
<feature type="signal peptide" evidence="1">
    <location>
        <begin position="1"/>
        <end position="31"/>
    </location>
</feature>
<organism evidence="2 3">
    <name type="scientific">Saccharothrix coeruleofusca</name>
    <dbReference type="NCBI Taxonomy" id="33919"/>
    <lineage>
        <taxon>Bacteria</taxon>
        <taxon>Bacillati</taxon>
        <taxon>Actinomycetota</taxon>
        <taxon>Actinomycetes</taxon>
        <taxon>Pseudonocardiales</taxon>
        <taxon>Pseudonocardiaceae</taxon>
        <taxon>Saccharothrix</taxon>
    </lineage>
</organism>
<proteinExistence type="predicted"/>
<evidence type="ECO:0000256" key="1">
    <source>
        <dbReference type="SAM" id="SignalP"/>
    </source>
</evidence>
<dbReference type="RefSeq" id="WP_189227332.1">
    <property type="nucleotide sequence ID" value="NZ_BMRG01000024.1"/>
</dbReference>
<gene>
    <name evidence="2" type="ORF">GCM10010185_66730</name>
</gene>
<reference evidence="2" key="2">
    <citation type="submission" date="2020-09" db="EMBL/GenBank/DDBJ databases">
        <authorList>
            <person name="Sun Q."/>
            <person name="Ohkuma M."/>
        </authorList>
    </citation>
    <scope>NUCLEOTIDE SEQUENCE</scope>
    <source>
        <strain evidence="2">JCM 3313</strain>
    </source>
</reference>
<keyword evidence="1" id="KW-0732">Signal</keyword>
<protein>
    <submittedName>
        <fullName evidence="2">Uncharacterized protein</fullName>
    </submittedName>
</protein>
<name>A0A918ATT8_9PSEU</name>
<dbReference type="Proteomes" id="UP000639606">
    <property type="component" value="Unassembled WGS sequence"/>
</dbReference>
<dbReference type="EMBL" id="BMRG01000024">
    <property type="protein sequence ID" value="GGP83397.1"/>
    <property type="molecule type" value="Genomic_DNA"/>
</dbReference>
<sequence>MSIPTSARSRVAAALAVLALLVVGTAQIASAGPSTGSGAQGETRVLEQPPLSADSAKHANVTSGEVSAQAFRQTVSAVVNSNGTLAAGQSFGATAASRIGVGTYEVFFNQVITAGTYVATIGIAGNVGASTPGEVTVVGRVTANNGLFIQTYNSAGTLTDLGFHTVVMF</sequence>
<evidence type="ECO:0000313" key="2">
    <source>
        <dbReference type="EMBL" id="GGP83397.1"/>
    </source>
</evidence>
<comment type="caution">
    <text evidence="2">The sequence shown here is derived from an EMBL/GenBank/DDBJ whole genome shotgun (WGS) entry which is preliminary data.</text>
</comment>
<keyword evidence="3" id="KW-1185">Reference proteome</keyword>
<feature type="chain" id="PRO_5038628056" evidence="1">
    <location>
        <begin position="32"/>
        <end position="169"/>
    </location>
</feature>
<accession>A0A918ATT8</accession>
<dbReference type="AlphaFoldDB" id="A0A918ATT8"/>
<reference evidence="2" key="1">
    <citation type="journal article" date="2014" name="Int. J. Syst. Evol. Microbiol.">
        <title>Complete genome sequence of Corynebacterium casei LMG S-19264T (=DSM 44701T), isolated from a smear-ripened cheese.</title>
        <authorList>
            <consortium name="US DOE Joint Genome Institute (JGI-PGF)"/>
            <person name="Walter F."/>
            <person name="Albersmeier A."/>
            <person name="Kalinowski J."/>
            <person name="Ruckert C."/>
        </authorList>
    </citation>
    <scope>NUCLEOTIDE SEQUENCE</scope>
    <source>
        <strain evidence="2">JCM 3313</strain>
    </source>
</reference>